<comment type="caution">
    <text evidence="3">The sequence shown here is derived from an EMBL/GenBank/DDBJ whole genome shotgun (WGS) entry which is preliminary data.</text>
</comment>
<dbReference type="Proteomes" id="UP000015453">
    <property type="component" value="Unassembled WGS sequence"/>
</dbReference>
<dbReference type="AlphaFoldDB" id="S8C7Z7"/>
<dbReference type="PANTHER" id="PTHR45642:SF30">
    <property type="entry name" value="SGNH HYDROLASE-TYPE ESTERASE DOMAIN-CONTAINING PROTEIN"/>
    <property type="match status" value="1"/>
</dbReference>
<dbReference type="Pfam" id="PF00657">
    <property type="entry name" value="Lipase_GDSL"/>
    <property type="match status" value="1"/>
</dbReference>
<dbReference type="GO" id="GO:0016788">
    <property type="term" value="F:hydrolase activity, acting on ester bonds"/>
    <property type="evidence" value="ECO:0007669"/>
    <property type="project" value="InterPro"/>
</dbReference>
<name>S8C7Z7_9LAMI</name>
<evidence type="ECO:0000256" key="1">
    <source>
        <dbReference type="ARBA" id="ARBA00008668"/>
    </source>
</evidence>
<organism evidence="3 4">
    <name type="scientific">Genlisea aurea</name>
    <dbReference type="NCBI Taxonomy" id="192259"/>
    <lineage>
        <taxon>Eukaryota</taxon>
        <taxon>Viridiplantae</taxon>
        <taxon>Streptophyta</taxon>
        <taxon>Embryophyta</taxon>
        <taxon>Tracheophyta</taxon>
        <taxon>Spermatophyta</taxon>
        <taxon>Magnoliopsida</taxon>
        <taxon>eudicotyledons</taxon>
        <taxon>Gunneridae</taxon>
        <taxon>Pentapetalae</taxon>
        <taxon>asterids</taxon>
        <taxon>lamiids</taxon>
        <taxon>Lamiales</taxon>
        <taxon>Lentibulariaceae</taxon>
        <taxon>Genlisea</taxon>
    </lineage>
</organism>
<keyword evidence="2" id="KW-0732">Signal</keyword>
<feature type="signal peptide" evidence="2">
    <location>
        <begin position="1"/>
        <end position="18"/>
    </location>
</feature>
<dbReference type="InterPro" id="IPR050592">
    <property type="entry name" value="GDSL_lipolytic_enzyme"/>
</dbReference>
<dbReference type="OrthoDB" id="1600564at2759"/>
<dbReference type="EMBL" id="AUSU01007513">
    <property type="protein sequence ID" value="EPS60516.1"/>
    <property type="molecule type" value="Genomic_DNA"/>
</dbReference>
<evidence type="ECO:0000313" key="3">
    <source>
        <dbReference type="EMBL" id="EPS60516.1"/>
    </source>
</evidence>
<feature type="non-terminal residue" evidence="3">
    <location>
        <position position="1"/>
    </location>
</feature>
<proteinExistence type="inferred from homology"/>
<feature type="non-terminal residue" evidence="3">
    <location>
        <position position="202"/>
    </location>
</feature>
<evidence type="ECO:0000313" key="4">
    <source>
        <dbReference type="Proteomes" id="UP000015453"/>
    </source>
</evidence>
<accession>S8C7Z7</accession>
<dbReference type="InterPro" id="IPR001087">
    <property type="entry name" value="GDSL"/>
</dbReference>
<dbReference type="Gene3D" id="3.40.50.1110">
    <property type="entry name" value="SGNH hydrolase"/>
    <property type="match status" value="1"/>
</dbReference>
<reference evidence="3 4" key="1">
    <citation type="journal article" date="2013" name="BMC Genomics">
        <title>The miniature genome of a carnivorous plant Genlisea aurea contains a low number of genes and short non-coding sequences.</title>
        <authorList>
            <person name="Leushkin E.V."/>
            <person name="Sutormin R.A."/>
            <person name="Nabieva E.R."/>
            <person name="Penin A.A."/>
            <person name="Kondrashov A.S."/>
            <person name="Logacheva M.D."/>
        </authorList>
    </citation>
    <scope>NUCLEOTIDE SEQUENCE [LARGE SCALE GENOMIC DNA]</scope>
</reference>
<keyword evidence="4" id="KW-1185">Reference proteome</keyword>
<feature type="chain" id="PRO_5004561713" evidence="2">
    <location>
        <begin position="19"/>
        <end position="202"/>
    </location>
</feature>
<protein>
    <submittedName>
        <fullName evidence="3">Uncharacterized protein</fullName>
    </submittedName>
</protein>
<gene>
    <name evidence="3" type="ORF">M569_14287</name>
</gene>
<dbReference type="PANTHER" id="PTHR45642">
    <property type="entry name" value="GDSL ESTERASE/LIPASE EXL3"/>
    <property type="match status" value="1"/>
</dbReference>
<evidence type="ECO:0000256" key="2">
    <source>
        <dbReference type="SAM" id="SignalP"/>
    </source>
</evidence>
<comment type="similarity">
    <text evidence="1">Belongs to the 'GDSL' lipolytic enzyme family.</text>
</comment>
<sequence>SFIFFLLSGLASVVVVVAGKQGGAALFPAIFVFGDSTVDPGNNDYIATLFRGDHPPYGQNFPGKAATGRCSDGKLIPDILASMFGIKESIPPFLDPNLSDEEIVTGVSFASAGSGYDEMTTAISLAIEISKQVEYFKVYISRLEGIVGKGEAAGILKDSLVIISSGTNDFVFNFYDIPTRRAHFDIDKYQDFLLNKLTNILQ</sequence>
<dbReference type="InterPro" id="IPR036514">
    <property type="entry name" value="SGNH_hydro_sf"/>
</dbReference>